<dbReference type="PANTHER" id="PTHR34220">
    <property type="entry name" value="SENSOR HISTIDINE KINASE YPDA"/>
    <property type="match status" value="1"/>
</dbReference>
<proteinExistence type="predicted"/>
<dbReference type="Gene3D" id="6.10.340.10">
    <property type="match status" value="1"/>
</dbReference>
<dbReference type="InterPro" id="IPR005467">
    <property type="entry name" value="His_kinase_dom"/>
</dbReference>
<accession>A0A8J8MNL2</accession>
<dbReference type="GO" id="GO:0000155">
    <property type="term" value="F:phosphorelay sensor kinase activity"/>
    <property type="evidence" value="ECO:0007669"/>
    <property type="project" value="InterPro"/>
</dbReference>
<keyword evidence="1 5" id="KW-0418">Kinase</keyword>
<dbReference type="SMART" id="SM00387">
    <property type="entry name" value="HATPase_c"/>
    <property type="match status" value="1"/>
</dbReference>
<dbReference type="Proteomes" id="UP000683246">
    <property type="component" value="Chromosome"/>
</dbReference>
<gene>
    <name evidence="5" type="ORF">HZI73_21485</name>
</gene>
<protein>
    <submittedName>
        <fullName evidence="5">Sensor histidine kinase</fullName>
    </submittedName>
</protein>
<dbReference type="InterPro" id="IPR036890">
    <property type="entry name" value="HATPase_C_sf"/>
</dbReference>
<dbReference type="EMBL" id="CP058649">
    <property type="protein sequence ID" value="QUI24712.1"/>
    <property type="molecule type" value="Genomic_DNA"/>
</dbReference>
<organism evidence="5 6">
    <name type="scientific">Vallitalea pronyensis</name>
    <dbReference type="NCBI Taxonomy" id="1348613"/>
    <lineage>
        <taxon>Bacteria</taxon>
        <taxon>Bacillati</taxon>
        <taxon>Bacillota</taxon>
        <taxon>Clostridia</taxon>
        <taxon>Lachnospirales</taxon>
        <taxon>Vallitaleaceae</taxon>
        <taxon>Vallitalea</taxon>
    </lineage>
</organism>
<dbReference type="GO" id="GO:0016020">
    <property type="term" value="C:membrane"/>
    <property type="evidence" value="ECO:0007669"/>
    <property type="project" value="InterPro"/>
</dbReference>
<evidence type="ECO:0000256" key="2">
    <source>
        <dbReference type="ARBA" id="ARBA00023012"/>
    </source>
</evidence>
<keyword evidence="2" id="KW-0902">Two-component regulatory system</keyword>
<feature type="domain" description="Histidine kinase" evidence="4">
    <location>
        <begin position="482"/>
        <end position="593"/>
    </location>
</feature>
<keyword evidence="1 5" id="KW-0808">Transferase</keyword>
<evidence type="ECO:0000313" key="5">
    <source>
        <dbReference type="EMBL" id="QUI24712.1"/>
    </source>
</evidence>
<feature type="transmembrane region" description="Helical" evidence="3">
    <location>
        <begin position="20"/>
        <end position="40"/>
    </location>
</feature>
<evidence type="ECO:0000259" key="4">
    <source>
        <dbReference type="PROSITE" id="PS50109"/>
    </source>
</evidence>
<keyword evidence="6" id="KW-1185">Reference proteome</keyword>
<name>A0A8J8MNL2_9FIRM</name>
<dbReference type="KEGG" id="vpy:HZI73_21485"/>
<dbReference type="RefSeq" id="WP_212695406.1">
    <property type="nucleotide sequence ID" value="NZ_CP058649.1"/>
</dbReference>
<dbReference type="Pfam" id="PF02518">
    <property type="entry name" value="HATPase_c"/>
    <property type="match status" value="1"/>
</dbReference>
<dbReference type="InterPro" id="IPR003594">
    <property type="entry name" value="HATPase_dom"/>
</dbReference>
<evidence type="ECO:0000256" key="1">
    <source>
        <dbReference type="ARBA" id="ARBA00022777"/>
    </source>
</evidence>
<dbReference type="SUPFAM" id="SSF158472">
    <property type="entry name" value="HAMP domain-like"/>
    <property type="match status" value="1"/>
</dbReference>
<dbReference type="PANTHER" id="PTHR34220:SF7">
    <property type="entry name" value="SENSOR HISTIDINE KINASE YPDA"/>
    <property type="match status" value="1"/>
</dbReference>
<reference evidence="5" key="1">
    <citation type="submission" date="2020-07" db="EMBL/GenBank/DDBJ databases">
        <title>Vallitalea pronyensis genome.</title>
        <authorList>
            <person name="Postec A."/>
        </authorList>
    </citation>
    <scope>NUCLEOTIDE SEQUENCE</scope>
    <source>
        <strain evidence="5">FatNI3</strain>
    </source>
</reference>
<dbReference type="CDD" id="cd06225">
    <property type="entry name" value="HAMP"/>
    <property type="match status" value="1"/>
</dbReference>
<dbReference type="PROSITE" id="PS50109">
    <property type="entry name" value="HIS_KIN"/>
    <property type="match status" value="1"/>
</dbReference>
<dbReference type="AlphaFoldDB" id="A0A8J8MNL2"/>
<keyword evidence="3" id="KW-1133">Transmembrane helix</keyword>
<keyword evidence="3" id="KW-0472">Membrane</keyword>
<dbReference type="InterPro" id="IPR050640">
    <property type="entry name" value="Bact_2-comp_sensor_kinase"/>
</dbReference>
<dbReference type="Gene3D" id="3.30.565.10">
    <property type="entry name" value="Histidine kinase-like ATPase, C-terminal domain"/>
    <property type="match status" value="1"/>
</dbReference>
<keyword evidence="3" id="KW-0812">Transmembrane</keyword>
<evidence type="ECO:0000313" key="6">
    <source>
        <dbReference type="Proteomes" id="UP000683246"/>
    </source>
</evidence>
<evidence type="ECO:0000256" key="3">
    <source>
        <dbReference type="SAM" id="Phobius"/>
    </source>
</evidence>
<feature type="transmembrane region" description="Helical" evidence="3">
    <location>
        <begin position="299"/>
        <end position="321"/>
    </location>
</feature>
<dbReference type="InterPro" id="IPR010559">
    <property type="entry name" value="Sig_transdc_His_kin_internal"/>
</dbReference>
<dbReference type="SUPFAM" id="SSF55874">
    <property type="entry name" value="ATPase domain of HSP90 chaperone/DNA topoisomerase II/histidine kinase"/>
    <property type="match status" value="1"/>
</dbReference>
<dbReference type="Pfam" id="PF06580">
    <property type="entry name" value="His_kinase"/>
    <property type="match status" value="1"/>
</dbReference>
<sequence length="599" mass="69984">MALFKSVTRFYKNISIRQKLLLLFCIQIIIPLFFMASILYRKAEVVIQNKSINYTSDILKMIELRLDDFSRNMMTLSQDILYDQVIYNILTNPDVKQDKFVYYSRMEDVVNILRKACLSREELQSIALISDNKEFYSYDSNSGRVIIKESLPYDDMITKARALKGQPLWYLEKDEKGVVQNIYLTRVLYDIADFKEIGLMTLLIKKEFLESVYRDLSTDSMHNIAIISHENEWIVGRDRQSNDMLKQFVAMNLTSDNNYKINTRKNMLISYIQLDNPRWKVVTHISLKKLNKDMVDFRLWLIILMIATLLIMSMFSVLMGVDIINPINRLVKSIKKVQEDKVYEEIAIDRMDELGYLSNCFNKMSLEIDILVNKVYKEQLTRREAELKALQAQINPHFLFNTLESINWMAMLSEAPEISDMVTSLSSLIEGSMGKGNPLISIKEELRYVDSYILIMKNRYGERLVFHKDVDEEVNIQVPRLVLQPIVENAIYHGIDKNRKTGEISLCLKKDNNHVYIAITDNGRGMQQEEVEQLNEKFRRGCDQYLLSKDKRGIGLENVNRRIKLFYGQTYGIKIESDYGKYTKVILTIPRNTLGKGDQ</sequence>